<dbReference type="Gene3D" id="2.40.170.20">
    <property type="entry name" value="TonB-dependent receptor, beta-barrel domain"/>
    <property type="match status" value="1"/>
</dbReference>
<evidence type="ECO:0000256" key="2">
    <source>
        <dbReference type="ARBA" id="ARBA00023136"/>
    </source>
</evidence>
<dbReference type="PANTHER" id="PTHR40980:SF4">
    <property type="entry name" value="TONB-DEPENDENT RECEPTOR-LIKE BETA-BARREL DOMAIN-CONTAINING PROTEIN"/>
    <property type="match status" value="1"/>
</dbReference>
<evidence type="ECO:0000256" key="3">
    <source>
        <dbReference type="ARBA" id="ARBA00023237"/>
    </source>
</evidence>
<dbReference type="RefSeq" id="WP_108635960.1">
    <property type="nucleotide sequence ID" value="NZ_QCXX01000007.1"/>
</dbReference>
<dbReference type="SUPFAM" id="SSF56935">
    <property type="entry name" value="Porins"/>
    <property type="match status" value="1"/>
</dbReference>
<sequence length="740" mass="85605">MRFRILLWLSLGLPCLLLAQVKPKKTVQSRDSVILKPLGLEPQKIDTVEVKRNTVLKQQLLDRVRINLRSNPVLLNGNTFDVLNNIPSLQIDELGNLSFLGKMGVLVTVDGKQTHLNGIALISYLKSIPATSVANIDLMSIPPAKWSAEGYAGVIDIRTKRDVLKGLKGTVFLGGSKGQLWKYNNGMLIQYGTKKWTINSGFSIARSSNYFDVARERQLVAEDNEINTIAQHNQERNHALEMNARIGLEYRISKNSSIELNWNFLQSNYKELGVYQTSFSNAGDLFQSTSSWSNLRNPIHKNSANLHYDYAAENKKTTIQWDVDYLNYTSNRWQDLTTMIMQRAAHQRKDEQLLYSNNPFVVDLFGIKTDFQRKFEERFELEAGFQLSRSARSSRGYYKKGKTDQDLRDADALESAFRQVEYLEAIYTDFQIKLKQWEFKLGLRTEYSQFHNEINDVYAELGKRKQTLYLFPTLFGIYKINKENNKAIQIAYGRRIVRPNYQDLNPAIFFFDANTSYQGNAHLVPQLTDNMELKYVHGQRWNIGVTFLNHRDYISMIHQLNGKNYAQTYQNIEAVRSTAISLNVGQEIFKSLTLYGFGQIQYIHYKNTPDELNDLSIDRNLWSFQSNLMIQVKLPHKLTINWTNSYRTNVLYAQTVIKPLYQMHLAINKQFSNNLSLALTIRDLFHTNVIKREIVGDRFNIRSKTINDSQIVGLNFNYTFGLYQKQKAQKTSLETEVSRM</sequence>
<dbReference type="OrthoDB" id="721920at2"/>
<keyword evidence="3" id="KW-0998">Cell outer membrane</keyword>
<evidence type="ECO:0000256" key="1">
    <source>
        <dbReference type="ARBA" id="ARBA00004442"/>
    </source>
</evidence>
<reference evidence="5 6" key="1">
    <citation type="submission" date="2018-04" db="EMBL/GenBank/DDBJ databases">
        <title>Sphingobacterium sp. M46 Genome.</title>
        <authorList>
            <person name="Cheng J."/>
            <person name="Li Y."/>
        </authorList>
    </citation>
    <scope>NUCLEOTIDE SEQUENCE [LARGE SCALE GENOMIC DNA]</scope>
    <source>
        <strain evidence="5 6">M46</strain>
    </source>
</reference>
<comment type="caution">
    <text evidence="5">The sequence shown here is derived from an EMBL/GenBank/DDBJ whole genome shotgun (WGS) entry which is preliminary data.</text>
</comment>
<dbReference type="EMBL" id="QCXX01000007">
    <property type="protein sequence ID" value="PUV22309.1"/>
    <property type="molecule type" value="Genomic_DNA"/>
</dbReference>
<gene>
    <name evidence="5" type="ORF">DCO56_22390</name>
</gene>
<dbReference type="PANTHER" id="PTHR40980">
    <property type="entry name" value="PLUG DOMAIN-CONTAINING PROTEIN"/>
    <property type="match status" value="1"/>
</dbReference>
<keyword evidence="6" id="KW-1185">Reference proteome</keyword>
<protein>
    <recommendedName>
        <fullName evidence="4">Outer membrane protein beta-barrel domain-containing protein</fullName>
    </recommendedName>
</protein>
<name>A0A363NND9_9SPHI</name>
<comment type="subcellular location">
    <subcellularLocation>
        <location evidence="1">Cell outer membrane</location>
    </subcellularLocation>
</comment>
<dbReference type="AlphaFoldDB" id="A0A363NND9"/>
<dbReference type="GO" id="GO:0009279">
    <property type="term" value="C:cell outer membrane"/>
    <property type="evidence" value="ECO:0007669"/>
    <property type="project" value="UniProtKB-SubCell"/>
</dbReference>
<evidence type="ECO:0000313" key="5">
    <source>
        <dbReference type="EMBL" id="PUV22309.1"/>
    </source>
</evidence>
<evidence type="ECO:0000313" key="6">
    <source>
        <dbReference type="Proteomes" id="UP000250831"/>
    </source>
</evidence>
<organism evidence="5 6">
    <name type="scientific">Sphingobacterium athyrii</name>
    <dbReference type="NCBI Taxonomy" id="2152717"/>
    <lineage>
        <taxon>Bacteria</taxon>
        <taxon>Pseudomonadati</taxon>
        <taxon>Bacteroidota</taxon>
        <taxon>Sphingobacteriia</taxon>
        <taxon>Sphingobacteriales</taxon>
        <taxon>Sphingobacteriaceae</taxon>
        <taxon>Sphingobacterium</taxon>
    </lineage>
</organism>
<dbReference type="Proteomes" id="UP000250831">
    <property type="component" value="Unassembled WGS sequence"/>
</dbReference>
<proteinExistence type="predicted"/>
<dbReference type="Pfam" id="PF14905">
    <property type="entry name" value="OMP_b-brl_3"/>
    <property type="match status" value="1"/>
</dbReference>
<keyword evidence="2" id="KW-0472">Membrane</keyword>
<dbReference type="InterPro" id="IPR041700">
    <property type="entry name" value="OMP_b-brl_3"/>
</dbReference>
<feature type="domain" description="Outer membrane protein beta-barrel" evidence="4">
    <location>
        <begin position="313"/>
        <end position="718"/>
    </location>
</feature>
<evidence type="ECO:0000259" key="4">
    <source>
        <dbReference type="Pfam" id="PF14905"/>
    </source>
</evidence>
<dbReference type="InterPro" id="IPR036942">
    <property type="entry name" value="Beta-barrel_TonB_sf"/>
</dbReference>
<accession>A0A363NND9</accession>